<proteinExistence type="predicted"/>
<name>A0A150TJL1_SORCE</name>
<dbReference type="EMBL" id="JEME01002238">
    <property type="protein sequence ID" value="KYG04892.1"/>
    <property type="molecule type" value="Genomic_DNA"/>
</dbReference>
<evidence type="ECO:0000313" key="2">
    <source>
        <dbReference type="Proteomes" id="UP000075502"/>
    </source>
</evidence>
<accession>A0A150TJL1</accession>
<protein>
    <submittedName>
        <fullName evidence="1">Uncharacterized protein</fullName>
    </submittedName>
</protein>
<comment type="caution">
    <text evidence="1">The sequence shown here is derived from an EMBL/GenBank/DDBJ whole genome shotgun (WGS) entry which is preliminary data.</text>
</comment>
<organism evidence="1 2">
    <name type="scientific">Sorangium cellulosum</name>
    <name type="common">Polyangium cellulosum</name>
    <dbReference type="NCBI Taxonomy" id="56"/>
    <lineage>
        <taxon>Bacteria</taxon>
        <taxon>Pseudomonadati</taxon>
        <taxon>Myxococcota</taxon>
        <taxon>Polyangia</taxon>
        <taxon>Polyangiales</taxon>
        <taxon>Polyangiaceae</taxon>
        <taxon>Sorangium</taxon>
    </lineage>
</organism>
<reference evidence="1 2" key="1">
    <citation type="submission" date="2014-02" db="EMBL/GenBank/DDBJ databases">
        <title>The small core and large imbalanced accessory genome model reveals a collaborative survival strategy of Sorangium cellulosum strains in nature.</title>
        <authorList>
            <person name="Han K."/>
            <person name="Peng R."/>
            <person name="Blom J."/>
            <person name="Li Y.-Z."/>
        </authorList>
    </citation>
    <scope>NUCLEOTIDE SEQUENCE [LARGE SCALE GENOMIC DNA]</scope>
    <source>
        <strain evidence="1 2">So0007-03</strain>
    </source>
</reference>
<evidence type="ECO:0000313" key="1">
    <source>
        <dbReference type="EMBL" id="KYG04892.1"/>
    </source>
</evidence>
<sequence>MHEGAGETERAACTDEARDVGWACEGVHDGGSRSIEVALVNDECARLPEALQIIARCSDLHHAESLCQQACLLAPREHEVQSLFFLGRPGKREPRKVNCRMLGESNPRIPIAAVQSPALVHPERAAPHEAAYDHDVPAVSGERRLSGARRHGSEACVGQLEQIRGSRSIPLAERMEIALPGDEDVGARHAAPFEEPAQQELVPRAVEFGMALDPGEKRWIDFF</sequence>
<gene>
    <name evidence="1" type="ORF">BE21_44030</name>
</gene>
<dbReference type="Proteomes" id="UP000075502">
    <property type="component" value="Unassembled WGS sequence"/>
</dbReference>
<dbReference type="AlphaFoldDB" id="A0A150TJL1"/>